<dbReference type="PROSITE" id="PS51277">
    <property type="entry name" value="BURP"/>
    <property type="match status" value="1"/>
</dbReference>
<dbReference type="InterPro" id="IPR004873">
    <property type="entry name" value="BURP_dom"/>
</dbReference>
<dbReference type="PANTHER" id="PTHR31236:SF2">
    <property type="entry name" value="BURP DOMAIN PROTEIN RD22"/>
    <property type="match status" value="1"/>
</dbReference>
<keyword evidence="1" id="KW-0732">Signal</keyword>
<organism evidence="3 4">
    <name type="scientific">Colocasia esculenta</name>
    <name type="common">Wild taro</name>
    <name type="synonym">Arum esculentum</name>
    <dbReference type="NCBI Taxonomy" id="4460"/>
    <lineage>
        <taxon>Eukaryota</taxon>
        <taxon>Viridiplantae</taxon>
        <taxon>Streptophyta</taxon>
        <taxon>Embryophyta</taxon>
        <taxon>Tracheophyta</taxon>
        <taxon>Spermatophyta</taxon>
        <taxon>Magnoliopsida</taxon>
        <taxon>Liliopsida</taxon>
        <taxon>Araceae</taxon>
        <taxon>Aroideae</taxon>
        <taxon>Colocasieae</taxon>
        <taxon>Colocasia</taxon>
    </lineage>
</organism>
<comment type="caution">
    <text evidence="3">The sequence shown here is derived from an EMBL/GenBank/DDBJ whole genome shotgun (WGS) entry which is preliminary data.</text>
</comment>
<reference evidence="3" key="1">
    <citation type="submission" date="2017-07" db="EMBL/GenBank/DDBJ databases">
        <title>Taro Niue Genome Assembly and Annotation.</title>
        <authorList>
            <person name="Atibalentja N."/>
            <person name="Keating K."/>
            <person name="Fields C.J."/>
        </authorList>
    </citation>
    <scope>NUCLEOTIDE SEQUENCE</scope>
    <source>
        <strain evidence="3">Niue_2</strain>
        <tissue evidence="3">Leaf</tissue>
    </source>
</reference>
<feature type="signal peptide" evidence="1">
    <location>
        <begin position="1"/>
        <end position="21"/>
    </location>
</feature>
<dbReference type="InterPro" id="IPR044816">
    <property type="entry name" value="BURP"/>
</dbReference>
<dbReference type="SMART" id="SM01045">
    <property type="entry name" value="BURP"/>
    <property type="match status" value="1"/>
</dbReference>
<name>A0A843UCI0_COLES</name>
<accession>A0A843UCI0</accession>
<sequence>MGRRLTSPFLLFVLFVAIASAVTYTLPQDHWKKALPGTSMPSAVRDLLPTGKETSPGGAAMEDNKGIVIVPGYWHPYWHPYWYYWYPYPGTYIYKYAASESQLHDDPNASLFFLEKDLHPGAKMMLHFTRTAPAAAFVPRAVADSIPFSSKKLPEILTRFSLKPNSMEEAAMRKTLRECEETAAEGETSGCATSLESMIDFATSSLGTHDVRAVSTEVGKGGAEKQQYYTVVSAAGQSLAVGGKSVTCHAQSYPYAVFYCHATPAATKAYVVPLAGEDGSQVTAVAVCHADTSAWNPRHLAFQVLKVKPGAVSVCHFLTQDHIVWAPRK</sequence>
<dbReference type="AlphaFoldDB" id="A0A843UCI0"/>
<evidence type="ECO:0000259" key="2">
    <source>
        <dbReference type="PROSITE" id="PS51277"/>
    </source>
</evidence>
<dbReference type="Pfam" id="PF03181">
    <property type="entry name" value="BURP"/>
    <property type="match status" value="1"/>
</dbReference>
<protein>
    <recommendedName>
        <fullName evidence="2">BURP domain-containing protein</fullName>
    </recommendedName>
</protein>
<dbReference type="Proteomes" id="UP000652761">
    <property type="component" value="Unassembled WGS sequence"/>
</dbReference>
<dbReference type="OrthoDB" id="654134at2759"/>
<dbReference type="PANTHER" id="PTHR31236">
    <property type="entry name" value="BURP DOMAIN PROTEIN USPL1-LIKE"/>
    <property type="match status" value="1"/>
</dbReference>
<evidence type="ECO:0000313" key="4">
    <source>
        <dbReference type="Proteomes" id="UP000652761"/>
    </source>
</evidence>
<evidence type="ECO:0000256" key="1">
    <source>
        <dbReference type="SAM" id="SignalP"/>
    </source>
</evidence>
<keyword evidence="4" id="KW-1185">Reference proteome</keyword>
<evidence type="ECO:0000313" key="3">
    <source>
        <dbReference type="EMBL" id="MQL81205.1"/>
    </source>
</evidence>
<feature type="domain" description="BURP" evidence="2">
    <location>
        <begin position="112"/>
        <end position="328"/>
    </location>
</feature>
<feature type="chain" id="PRO_5032591090" description="BURP domain-containing protein" evidence="1">
    <location>
        <begin position="22"/>
        <end position="329"/>
    </location>
</feature>
<dbReference type="EMBL" id="NMUH01000554">
    <property type="protein sequence ID" value="MQL81205.1"/>
    <property type="molecule type" value="Genomic_DNA"/>
</dbReference>
<proteinExistence type="predicted"/>
<gene>
    <name evidence="3" type="ORF">Taro_013683</name>
</gene>